<keyword evidence="3" id="KW-1185">Reference proteome</keyword>
<comment type="caution">
    <text evidence="2">The sequence shown here is derived from an EMBL/GenBank/DDBJ whole genome shotgun (WGS) entry which is preliminary data.</text>
</comment>
<dbReference type="AlphaFoldDB" id="A0A9W6P7M9"/>
<dbReference type="Pfam" id="PF13302">
    <property type="entry name" value="Acetyltransf_3"/>
    <property type="match status" value="1"/>
</dbReference>
<proteinExistence type="predicted"/>
<reference evidence="2" key="1">
    <citation type="submission" date="2023-02" db="EMBL/GenBank/DDBJ databases">
        <title>Nocardiopsis ansamitocini NBRC 112285.</title>
        <authorList>
            <person name="Ichikawa N."/>
            <person name="Sato H."/>
            <person name="Tonouchi N."/>
        </authorList>
    </citation>
    <scope>NUCLEOTIDE SEQUENCE</scope>
    <source>
        <strain evidence="2">NBRC 112285</strain>
    </source>
</reference>
<feature type="domain" description="N-acetyltransferase" evidence="1">
    <location>
        <begin position="1"/>
        <end position="161"/>
    </location>
</feature>
<dbReference type="InterPro" id="IPR000182">
    <property type="entry name" value="GNAT_dom"/>
</dbReference>
<evidence type="ECO:0000313" key="2">
    <source>
        <dbReference type="EMBL" id="GLU48523.1"/>
    </source>
</evidence>
<dbReference type="PANTHER" id="PTHR43792:SF1">
    <property type="entry name" value="N-ACETYLTRANSFERASE DOMAIN-CONTAINING PROTEIN"/>
    <property type="match status" value="1"/>
</dbReference>
<dbReference type="Gene3D" id="3.40.630.30">
    <property type="match status" value="1"/>
</dbReference>
<dbReference type="InterPro" id="IPR016181">
    <property type="entry name" value="Acyl_CoA_acyltransferase"/>
</dbReference>
<organism evidence="2 3">
    <name type="scientific">Nocardiopsis ansamitocini</name>
    <dbReference type="NCBI Taxonomy" id="1670832"/>
    <lineage>
        <taxon>Bacteria</taxon>
        <taxon>Bacillati</taxon>
        <taxon>Actinomycetota</taxon>
        <taxon>Actinomycetes</taxon>
        <taxon>Streptosporangiales</taxon>
        <taxon>Nocardiopsidaceae</taxon>
        <taxon>Nocardiopsis</taxon>
    </lineage>
</organism>
<accession>A0A9W6P7M9</accession>
<dbReference type="GO" id="GO:0016747">
    <property type="term" value="F:acyltransferase activity, transferring groups other than amino-acyl groups"/>
    <property type="evidence" value="ECO:0007669"/>
    <property type="project" value="InterPro"/>
</dbReference>
<dbReference type="Proteomes" id="UP001165092">
    <property type="component" value="Unassembled WGS sequence"/>
</dbReference>
<dbReference type="EMBL" id="BSQG01000004">
    <property type="protein sequence ID" value="GLU48523.1"/>
    <property type="molecule type" value="Genomic_DNA"/>
</dbReference>
<dbReference type="InterPro" id="IPR051531">
    <property type="entry name" value="N-acetyltransferase"/>
</dbReference>
<gene>
    <name evidence="2" type="ORF">Nans01_28740</name>
</gene>
<dbReference type="PROSITE" id="PS51186">
    <property type="entry name" value="GNAT"/>
    <property type="match status" value="1"/>
</dbReference>
<protein>
    <recommendedName>
        <fullName evidence="1">N-acetyltransferase domain-containing protein</fullName>
    </recommendedName>
</protein>
<evidence type="ECO:0000313" key="3">
    <source>
        <dbReference type="Proteomes" id="UP001165092"/>
    </source>
</evidence>
<sequence length="186" mass="20670">MSLRRPEPKDVEAVLAVHSDPLACAYNPFDAVFDLDGATERLAHWDEHWQQFGFGYRVIREHGSEQVLGFCGVKLTMLADRHVLNLFYRLAPEEWGRGVATEAASWTAWWAAEYLPVYPLVARVRSDNTASQRVALKAGLMRAPHLDDPGPDGLDWIFAARWPGVEPGVPSPGGVRVRSPRRVAGG</sequence>
<dbReference type="PANTHER" id="PTHR43792">
    <property type="entry name" value="GNAT FAMILY, PUTATIVE (AFU_ORTHOLOGUE AFUA_3G00765)-RELATED-RELATED"/>
    <property type="match status" value="1"/>
</dbReference>
<dbReference type="SUPFAM" id="SSF55729">
    <property type="entry name" value="Acyl-CoA N-acyltransferases (Nat)"/>
    <property type="match status" value="1"/>
</dbReference>
<name>A0A9W6P7M9_9ACTN</name>
<evidence type="ECO:0000259" key="1">
    <source>
        <dbReference type="PROSITE" id="PS51186"/>
    </source>
</evidence>